<feature type="compositionally biased region" description="Polar residues" evidence="1">
    <location>
        <begin position="21"/>
        <end position="36"/>
    </location>
</feature>
<keyword evidence="3" id="KW-1185">Reference proteome</keyword>
<feature type="region of interest" description="Disordered" evidence="1">
    <location>
        <begin position="67"/>
        <end position="109"/>
    </location>
</feature>
<reference evidence="2" key="1">
    <citation type="submission" date="2023-06" db="EMBL/GenBank/DDBJ databases">
        <title>Genome-scale phylogeny and comparative genomics of the fungal order Sordariales.</title>
        <authorList>
            <consortium name="Lawrence Berkeley National Laboratory"/>
            <person name="Hensen N."/>
            <person name="Bonometti L."/>
            <person name="Westerberg I."/>
            <person name="Brannstrom I.O."/>
            <person name="Guillou S."/>
            <person name="Cros-Aarteil S."/>
            <person name="Calhoun S."/>
            <person name="Haridas S."/>
            <person name="Kuo A."/>
            <person name="Mondo S."/>
            <person name="Pangilinan J."/>
            <person name="Riley R."/>
            <person name="LaButti K."/>
            <person name="Andreopoulos B."/>
            <person name="Lipzen A."/>
            <person name="Chen C."/>
            <person name="Yanf M."/>
            <person name="Daum C."/>
            <person name="Ng V."/>
            <person name="Clum A."/>
            <person name="Steindorff A."/>
            <person name="Ohm R."/>
            <person name="Martin F."/>
            <person name="Silar P."/>
            <person name="Natvig D."/>
            <person name="Lalanne C."/>
            <person name="Gautier V."/>
            <person name="Ament-velasquez S.L."/>
            <person name="Kruys A."/>
            <person name="Hutchinson M.I."/>
            <person name="Powell A.J."/>
            <person name="Barry K."/>
            <person name="Miller A.N."/>
            <person name="Grigoriev I.V."/>
            <person name="Debuchy R."/>
            <person name="Gladieux P."/>
            <person name="Thoren M.H."/>
            <person name="Johannesson H."/>
        </authorList>
    </citation>
    <scope>NUCLEOTIDE SEQUENCE</scope>
    <source>
        <strain evidence="2">SMH2392-1A</strain>
    </source>
</reference>
<proteinExistence type="predicted"/>
<feature type="compositionally biased region" description="Polar residues" evidence="1">
    <location>
        <begin position="67"/>
        <end position="78"/>
    </location>
</feature>
<feature type="region of interest" description="Disordered" evidence="1">
    <location>
        <begin position="1"/>
        <end position="36"/>
    </location>
</feature>
<sequence>MQVAVSSRPAASLLCPGSGMTPGQPTFTNESFTSSPTRPILTFCWARTILCRRNCSSLTSLLSYRSWNTRRGPKQTTPPSLPQRRDRSRKKLRWRSRKRRSRKRRMERE</sequence>
<evidence type="ECO:0000313" key="2">
    <source>
        <dbReference type="EMBL" id="KAK0728799.1"/>
    </source>
</evidence>
<dbReference type="EMBL" id="JAUIRO010000002">
    <property type="protein sequence ID" value="KAK0728799.1"/>
    <property type="molecule type" value="Genomic_DNA"/>
</dbReference>
<name>A0AA40B726_9PEZI</name>
<gene>
    <name evidence="2" type="ORF">B0T26DRAFT_869767</name>
</gene>
<comment type="caution">
    <text evidence="2">The sequence shown here is derived from an EMBL/GenBank/DDBJ whole genome shotgun (WGS) entry which is preliminary data.</text>
</comment>
<evidence type="ECO:0000313" key="3">
    <source>
        <dbReference type="Proteomes" id="UP001172101"/>
    </source>
</evidence>
<dbReference type="GeneID" id="85331164"/>
<protein>
    <submittedName>
        <fullName evidence="2">Uncharacterized protein</fullName>
    </submittedName>
</protein>
<dbReference type="AlphaFoldDB" id="A0AA40B726"/>
<feature type="compositionally biased region" description="Basic residues" evidence="1">
    <location>
        <begin position="86"/>
        <end position="109"/>
    </location>
</feature>
<accession>A0AA40B726</accession>
<evidence type="ECO:0000256" key="1">
    <source>
        <dbReference type="SAM" id="MobiDB-lite"/>
    </source>
</evidence>
<organism evidence="2 3">
    <name type="scientific">Lasiosphaeria miniovina</name>
    <dbReference type="NCBI Taxonomy" id="1954250"/>
    <lineage>
        <taxon>Eukaryota</taxon>
        <taxon>Fungi</taxon>
        <taxon>Dikarya</taxon>
        <taxon>Ascomycota</taxon>
        <taxon>Pezizomycotina</taxon>
        <taxon>Sordariomycetes</taxon>
        <taxon>Sordariomycetidae</taxon>
        <taxon>Sordariales</taxon>
        <taxon>Lasiosphaeriaceae</taxon>
        <taxon>Lasiosphaeria</taxon>
    </lineage>
</organism>
<dbReference type="RefSeq" id="XP_060301654.1">
    <property type="nucleotide sequence ID" value="XM_060447894.1"/>
</dbReference>
<dbReference type="Proteomes" id="UP001172101">
    <property type="component" value="Unassembled WGS sequence"/>
</dbReference>